<comment type="caution">
    <text evidence="2">The sequence shown here is derived from an EMBL/GenBank/DDBJ whole genome shotgun (WGS) entry which is preliminary data.</text>
</comment>
<evidence type="ECO:0000256" key="1">
    <source>
        <dbReference type="SAM" id="MobiDB-lite"/>
    </source>
</evidence>
<proteinExistence type="predicted"/>
<gene>
    <name evidence="2" type="ORF">RM877_18805</name>
</gene>
<dbReference type="RefSeq" id="WP_107461513.1">
    <property type="nucleotide sequence ID" value="NZ_JAVRES010000008.1"/>
</dbReference>
<evidence type="ECO:0000313" key="2">
    <source>
        <dbReference type="EMBL" id="MDT0436740.1"/>
    </source>
</evidence>
<feature type="region of interest" description="Disordered" evidence="1">
    <location>
        <begin position="81"/>
        <end position="113"/>
    </location>
</feature>
<sequence>MGTRIRVSVAGPAGLDELHELRAELDRTTGLSWQEGESGSDGRVLSGGVSEIILVAVTGKLSEMAVTYAVDAARKIVARHQARRLDPGEATLTTEPLPADPADDEPDPPGRTA</sequence>
<accession>A0ABD5EQX6</accession>
<dbReference type="AlphaFoldDB" id="A0ABD5EQX6"/>
<name>A0ABD5EQX6_9ACTN</name>
<reference evidence="3" key="1">
    <citation type="submission" date="2023-07" db="EMBL/GenBank/DDBJ databases">
        <title>30 novel species of actinomycetes from the DSMZ collection.</title>
        <authorList>
            <person name="Nouioui I."/>
        </authorList>
    </citation>
    <scope>NUCLEOTIDE SEQUENCE [LARGE SCALE GENOMIC DNA]</scope>
    <source>
        <strain evidence="3">DSM 41981</strain>
    </source>
</reference>
<dbReference type="Proteomes" id="UP001183535">
    <property type="component" value="Unassembled WGS sequence"/>
</dbReference>
<keyword evidence="3" id="KW-1185">Reference proteome</keyword>
<protein>
    <submittedName>
        <fullName evidence="2">Uncharacterized protein</fullName>
    </submittedName>
</protein>
<evidence type="ECO:0000313" key="3">
    <source>
        <dbReference type="Proteomes" id="UP001183535"/>
    </source>
</evidence>
<dbReference type="EMBL" id="JAVRES010000008">
    <property type="protein sequence ID" value="MDT0436740.1"/>
    <property type="molecule type" value="Genomic_DNA"/>
</dbReference>
<organism evidence="2 3">
    <name type="scientific">Streptomyces doudnae</name>
    <dbReference type="NCBI Taxonomy" id="3075536"/>
    <lineage>
        <taxon>Bacteria</taxon>
        <taxon>Bacillati</taxon>
        <taxon>Actinomycetota</taxon>
        <taxon>Actinomycetes</taxon>
        <taxon>Kitasatosporales</taxon>
        <taxon>Streptomycetaceae</taxon>
        <taxon>Streptomyces</taxon>
    </lineage>
</organism>